<evidence type="ECO:0000256" key="6">
    <source>
        <dbReference type="ARBA" id="ARBA00022989"/>
    </source>
</evidence>
<dbReference type="PANTHER" id="PTHR34975">
    <property type="entry name" value="SPORE GERMINATION PROTEIN A2"/>
    <property type="match status" value="1"/>
</dbReference>
<feature type="transmembrane region" description="Helical" evidence="8">
    <location>
        <begin position="271"/>
        <end position="294"/>
    </location>
</feature>
<accession>A0A8J8M8X3</accession>
<dbReference type="Gene3D" id="1.20.1740.10">
    <property type="entry name" value="Amino acid/polyamine transporter I"/>
    <property type="match status" value="1"/>
</dbReference>
<evidence type="ECO:0000256" key="4">
    <source>
        <dbReference type="ARBA" id="ARBA00022544"/>
    </source>
</evidence>
<dbReference type="Proteomes" id="UP000677305">
    <property type="component" value="Chromosome"/>
</dbReference>
<feature type="transmembrane region" description="Helical" evidence="8">
    <location>
        <begin position="337"/>
        <end position="356"/>
    </location>
</feature>
<comment type="similarity">
    <text evidence="2">Belongs to the amino acid-polyamine-organocation (APC) superfamily. Spore germination protein (SGP) (TC 2.A.3.9) family.</text>
</comment>
<keyword evidence="7 8" id="KW-0472">Membrane</keyword>
<keyword evidence="10" id="KW-1185">Reference proteome</keyword>
<feature type="transmembrane region" description="Helical" evidence="8">
    <location>
        <begin position="111"/>
        <end position="133"/>
    </location>
</feature>
<keyword evidence="5 8" id="KW-0812">Transmembrane</keyword>
<feature type="transmembrane region" description="Helical" evidence="8">
    <location>
        <begin position="38"/>
        <end position="59"/>
    </location>
</feature>
<feature type="transmembrane region" description="Helical" evidence="8">
    <location>
        <begin position="9"/>
        <end position="26"/>
    </location>
</feature>
<keyword evidence="6 8" id="KW-1133">Transmembrane helix</keyword>
<evidence type="ECO:0000256" key="1">
    <source>
        <dbReference type="ARBA" id="ARBA00004141"/>
    </source>
</evidence>
<dbReference type="AlphaFoldDB" id="A0A8J8M8X3"/>
<dbReference type="Pfam" id="PF03845">
    <property type="entry name" value="Spore_permease"/>
    <property type="match status" value="1"/>
</dbReference>
<dbReference type="EMBL" id="CP058561">
    <property type="protein sequence ID" value="QUH28378.1"/>
    <property type="molecule type" value="Genomic_DNA"/>
</dbReference>
<organism evidence="9 10">
    <name type="scientific">Vallitalea guaymasensis</name>
    <dbReference type="NCBI Taxonomy" id="1185412"/>
    <lineage>
        <taxon>Bacteria</taxon>
        <taxon>Bacillati</taxon>
        <taxon>Bacillota</taxon>
        <taxon>Clostridia</taxon>
        <taxon>Lachnospirales</taxon>
        <taxon>Vallitaleaceae</taxon>
        <taxon>Vallitalea</taxon>
    </lineage>
</organism>
<evidence type="ECO:0000256" key="2">
    <source>
        <dbReference type="ARBA" id="ARBA00007998"/>
    </source>
</evidence>
<dbReference type="RefSeq" id="WP_212692611.1">
    <property type="nucleotide sequence ID" value="NZ_CP058561.1"/>
</dbReference>
<proteinExistence type="inferred from homology"/>
<feature type="transmembrane region" description="Helical" evidence="8">
    <location>
        <begin position="212"/>
        <end position="229"/>
    </location>
</feature>
<keyword evidence="4" id="KW-0309">Germination</keyword>
<dbReference type="PANTHER" id="PTHR34975:SF2">
    <property type="entry name" value="SPORE GERMINATION PROTEIN A2"/>
    <property type="match status" value="1"/>
</dbReference>
<dbReference type="InterPro" id="IPR004761">
    <property type="entry name" value="Spore_GerAB"/>
</dbReference>
<evidence type="ECO:0000256" key="8">
    <source>
        <dbReference type="SAM" id="Phobius"/>
    </source>
</evidence>
<gene>
    <name evidence="9" type="ORF">HYG85_05370</name>
</gene>
<keyword evidence="3" id="KW-0813">Transport</keyword>
<name>A0A8J8M8X3_9FIRM</name>
<feature type="transmembrane region" description="Helical" evidence="8">
    <location>
        <begin position="71"/>
        <end position="91"/>
    </location>
</feature>
<evidence type="ECO:0000313" key="10">
    <source>
        <dbReference type="Proteomes" id="UP000677305"/>
    </source>
</evidence>
<feature type="transmembrane region" description="Helical" evidence="8">
    <location>
        <begin position="185"/>
        <end position="205"/>
    </location>
</feature>
<reference evidence="9 10" key="1">
    <citation type="submission" date="2020-07" db="EMBL/GenBank/DDBJ databases">
        <title>Vallitalea guaymasensis genome.</title>
        <authorList>
            <person name="Postec A."/>
        </authorList>
    </citation>
    <scope>NUCLEOTIDE SEQUENCE [LARGE SCALE GENOMIC DNA]</scope>
    <source>
        <strain evidence="9 10">Ra1766G1</strain>
    </source>
</reference>
<evidence type="ECO:0000256" key="3">
    <source>
        <dbReference type="ARBA" id="ARBA00022448"/>
    </source>
</evidence>
<dbReference type="NCBIfam" id="TIGR00912">
    <property type="entry name" value="2A0309"/>
    <property type="match status" value="1"/>
</dbReference>
<evidence type="ECO:0000256" key="7">
    <source>
        <dbReference type="ARBA" id="ARBA00023136"/>
    </source>
</evidence>
<feature type="transmembrane region" description="Helical" evidence="8">
    <location>
        <begin position="306"/>
        <end position="325"/>
    </location>
</feature>
<evidence type="ECO:0000313" key="9">
    <source>
        <dbReference type="EMBL" id="QUH28378.1"/>
    </source>
</evidence>
<dbReference type="KEGG" id="vgu:HYG85_05370"/>
<feature type="transmembrane region" description="Helical" evidence="8">
    <location>
        <begin position="145"/>
        <end position="165"/>
    </location>
</feature>
<evidence type="ECO:0000256" key="5">
    <source>
        <dbReference type="ARBA" id="ARBA00022692"/>
    </source>
</evidence>
<protein>
    <submittedName>
        <fullName evidence="9">Endospore germination permease</fullName>
    </submittedName>
</protein>
<sequence>MKEPLTNKQIIFLIFSYIVGYGIISLPKNIAEDMGTGGWISIVIGDIIIIFSAFLFTYLAKTFNNKTIFEYSRILTGTFISYCIIFIISIYSISTATVVTKLTCETIKLSFLINTPIWALTTFMLIVCFYTLLNDIHVLGRIFEIFCLVFIIFALILDIAIFSQGELTDIKPFFLLDVEGLIKTLPKIIFPFVGIELLAVIPMDFKKENKKVFRYILGILVLIGIVYIINVESSISVMGVDSIIHYEDARFASIRRIEIDALQFLKRLDSIFIVAWLLSTFGTIVLSLYMAVFLLNKLFSKINRNIIVFILIAIVFILTLIPTTMDMLRQALDYVSYLGIGILLVMPILLSIITLIKKHFKKI</sequence>
<dbReference type="GO" id="GO:0016020">
    <property type="term" value="C:membrane"/>
    <property type="evidence" value="ECO:0007669"/>
    <property type="project" value="UniProtKB-SubCell"/>
</dbReference>
<comment type="subcellular location">
    <subcellularLocation>
        <location evidence="1">Membrane</location>
        <topology evidence="1">Multi-pass membrane protein</topology>
    </subcellularLocation>
</comment>
<dbReference type="GO" id="GO:0009847">
    <property type="term" value="P:spore germination"/>
    <property type="evidence" value="ECO:0007669"/>
    <property type="project" value="InterPro"/>
</dbReference>